<dbReference type="PROSITE" id="PS50119">
    <property type="entry name" value="ZF_BBOX"/>
    <property type="match status" value="1"/>
</dbReference>
<accession>A0A9N7U6F1</accession>
<keyword evidence="10" id="KW-1185">Reference proteome</keyword>
<organism evidence="9 10">
    <name type="scientific">Pleuronectes platessa</name>
    <name type="common">European plaice</name>
    <dbReference type="NCBI Taxonomy" id="8262"/>
    <lineage>
        <taxon>Eukaryota</taxon>
        <taxon>Metazoa</taxon>
        <taxon>Chordata</taxon>
        <taxon>Craniata</taxon>
        <taxon>Vertebrata</taxon>
        <taxon>Euteleostomi</taxon>
        <taxon>Actinopterygii</taxon>
        <taxon>Neopterygii</taxon>
        <taxon>Teleostei</taxon>
        <taxon>Neoteleostei</taxon>
        <taxon>Acanthomorphata</taxon>
        <taxon>Carangaria</taxon>
        <taxon>Pleuronectiformes</taxon>
        <taxon>Pleuronectoidei</taxon>
        <taxon>Pleuronectidae</taxon>
        <taxon>Pleuronectes</taxon>
    </lineage>
</organism>
<dbReference type="Pfam" id="PF00622">
    <property type="entry name" value="SPRY"/>
    <property type="match status" value="1"/>
</dbReference>
<reference evidence="9" key="1">
    <citation type="submission" date="2020-03" db="EMBL/GenBank/DDBJ databases">
        <authorList>
            <person name="Weist P."/>
        </authorList>
    </citation>
    <scope>NUCLEOTIDE SEQUENCE</scope>
</reference>
<dbReference type="InterPro" id="IPR051051">
    <property type="entry name" value="E3_ubiq-ligase_TRIM/RNF"/>
</dbReference>
<dbReference type="Pfam" id="PF13765">
    <property type="entry name" value="PRY"/>
    <property type="match status" value="1"/>
</dbReference>
<dbReference type="InterPro" id="IPR001870">
    <property type="entry name" value="B30.2/SPRY"/>
</dbReference>
<dbReference type="Proteomes" id="UP001153269">
    <property type="component" value="Unassembled WGS sequence"/>
</dbReference>
<keyword evidence="5" id="KW-0175">Coiled coil</keyword>
<dbReference type="GO" id="GO:0008270">
    <property type="term" value="F:zinc ion binding"/>
    <property type="evidence" value="ECO:0007669"/>
    <property type="project" value="UniProtKB-KW"/>
</dbReference>
<dbReference type="PRINTS" id="PR01407">
    <property type="entry name" value="BUTYPHLNCDUF"/>
</dbReference>
<proteinExistence type="predicted"/>
<dbReference type="EMBL" id="CADEAL010000740">
    <property type="protein sequence ID" value="CAB1424574.1"/>
    <property type="molecule type" value="Genomic_DNA"/>
</dbReference>
<keyword evidence="2 4" id="KW-0863">Zinc-finger</keyword>
<dbReference type="PROSITE" id="PS50188">
    <property type="entry name" value="B302_SPRY"/>
    <property type="match status" value="1"/>
</dbReference>
<dbReference type="FunFam" id="2.60.120.920:FF:000004">
    <property type="entry name" value="Butyrophilin subfamily 1 member A1"/>
    <property type="match status" value="1"/>
</dbReference>
<evidence type="ECO:0000256" key="2">
    <source>
        <dbReference type="ARBA" id="ARBA00022771"/>
    </source>
</evidence>
<dbReference type="SMART" id="SM00449">
    <property type="entry name" value="SPRY"/>
    <property type="match status" value="1"/>
</dbReference>
<dbReference type="GO" id="GO:0005737">
    <property type="term" value="C:cytoplasm"/>
    <property type="evidence" value="ECO:0007669"/>
    <property type="project" value="UniProtKB-ARBA"/>
</dbReference>
<dbReference type="Pfam" id="PF25600">
    <property type="entry name" value="TRIM_CC"/>
    <property type="match status" value="1"/>
</dbReference>
<dbReference type="Gene3D" id="4.10.830.40">
    <property type="match status" value="1"/>
</dbReference>
<dbReference type="InterPro" id="IPR000315">
    <property type="entry name" value="Znf_B-box"/>
</dbReference>
<gene>
    <name evidence="9" type="ORF">PLEPLA_LOCUS12502</name>
</gene>
<feature type="domain" description="B box-type" evidence="7">
    <location>
        <begin position="212"/>
        <end position="252"/>
    </location>
</feature>
<evidence type="ECO:0000256" key="5">
    <source>
        <dbReference type="SAM" id="Coils"/>
    </source>
</evidence>
<feature type="domain" description="B30.2/SPRY" evidence="8">
    <location>
        <begin position="411"/>
        <end position="606"/>
    </location>
</feature>
<evidence type="ECO:0000313" key="10">
    <source>
        <dbReference type="Proteomes" id="UP001153269"/>
    </source>
</evidence>
<evidence type="ECO:0000259" key="7">
    <source>
        <dbReference type="PROSITE" id="PS50119"/>
    </source>
</evidence>
<dbReference type="AlphaFoldDB" id="A0A9N7U6F1"/>
<keyword evidence="1" id="KW-0479">Metal-binding</keyword>
<dbReference type="InterPro" id="IPR043136">
    <property type="entry name" value="B30.2/SPRY_sf"/>
</dbReference>
<feature type="compositionally biased region" description="Low complexity" evidence="6">
    <location>
        <begin position="97"/>
        <end position="109"/>
    </location>
</feature>
<dbReference type="InterPro" id="IPR058030">
    <property type="entry name" value="TRIM8/14/16/25/29/45/65_CC"/>
</dbReference>
<dbReference type="SUPFAM" id="SSF49899">
    <property type="entry name" value="Concanavalin A-like lectins/glucanases"/>
    <property type="match status" value="1"/>
</dbReference>
<protein>
    <submittedName>
        <fullName evidence="9">Uncharacterized protein</fullName>
    </submittedName>
</protein>
<dbReference type="PANTHER" id="PTHR25465:SF32">
    <property type="entry name" value="BLOODTHIRSTY-RELATED GENE FAMILY, MEMBER 16 ISOFORM X1-RELATED"/>
    <property type="match status" value="1"/>
</dbReference>
<name>A0A9N7U6F1_PLEPL</name>
<comment type="caution">
    <text evidence="9">The sequence shown here is derived from an EMBL/GenBank/DDBJ whole genome shotgun (WGS) entry which is preliminary data.</text>
</comment>
<dbReference type="SMART" id="SM00589">
    <property type="entry name" value="PRY"/>
    <property type="match status" value="1"/>
</dbReference>
<dbReference type="InterPro" id="IPR003879">
    <property type="entry name" value="Butyrophylin_SPRY"/>
</dbReference>
<evidence type="ECO:0000259" key="8">
    <source>
        <dbReference type="PROSITE" id="PS50188"/>
    </source>
</evidence>
<dbReference type="InterPro" id="IPR013320">
    <property type="entry name" value="ConA-like_dom_sf"/>
</dbReference>
<dbReference type="CDD" id="cd19769">
    <property type="entry name" value="Bbox2_TRIM16-like"/>
    <property type="match status" value="1"/>
</dbReference>
<evidence type="ECO:0000256" key="4">
    <source>
        <dbReference type="PROSITE-ProRule" id="PRU00024"/>
    </source>
</evidence>
<sequence>MPKRNAGQYKPSKAEASLLPHWSSVVVLQLQKGGEVPEGVVTAKRGGLRLFPSDYQCVLRVQLSPRAIGSWIPPSSTCQTCSFSVASVRMFSRSQSPSPVVTASASPASRHSGTAALPSAVPNVRRPSRAVQSFVRTISPKEMSEQIRARRQNGIMSAVEKTIHCDVCVGKQTKALKSCLVCLTSYCESHLEPHLRVATLKIHKLIEPVALLENRMCKSHRRLLELYCRSDQRCVCVLCTETDHRCHDTVPVERESREKKAQMKRTEVDVQQMIQDRLQKVEELKHCVELSKENSNKDIEDSMELFSVLFRLMKRSQAEVVDVIQKKQTAAEQRAARLITELELEITQLERRRSEMEQLSHSEDHLRLLQRFPALSPPHSTKSCSDIIVHSHTCLGDLRRAVANTEEHLRLALKKLSIQEHQKMQQYAADVHLDPRTANTWLVLSQDGRQVWDGDVEQNLVDIPERFDTAPCVLASQGFTTGRHYWEVDVGVKTAWDLGVAQQSVNRKGVVTLCPEDGYWTVCLRKGSEYRACAEQAEMLVVSERPRVIGMFLDYEDGTLSFYDAEAQTHIYSFTHIQFTDAMFPFFNPEMSDSADNKSPLIIRPVSGVNGGQDFLF</sequence>
<keyword evidence="3" id="KW-0862">Zinc</keyword>
<evidence type="ECO:0000256" key="3">
    <source>
        <dbReference type="ARBA" id="ARBA00022833"/>
    </source>
</evidence>
<dbReference type="InterPro" id="IPR006574">
    <property type="entry name" value="PRY"/>
</dbReference>
<feature type="coiled-coil region" evidence="5">
    <location>
        <begin position="332"/>
        <end position="359"/>
    </location>
</feature>
<evidence type="ECO:0000313" key="9">
    <source>
        <dbReference type="EMBL" id="CAB1424574.1"/>
    </source>
</evidence>
<dbReference type="Gene3D" id="2.60.120.920">
    <property type="match status" value="1"/>
</dbReference>
<dbReference type="Pfam" id="PF00643">
    <property type="entry name" value="zf-B_box"/>
    <property type="match status" value="1"/>
</dbReference>
<dbReference type="PANTHER" id="PTHR25465">
    <property type="entry name" value="B-BOX DOMAIN CONTAINING"/>
    <property type="match status" value="1"/>
</dbReference>
<dbReference type="InterPro" id="IPR003877">
    <property type="entry name" value="SPRY_dom"/>
</dbReference>
<dbReference type="CDD" id="cd13733">
    <property type="entry name" value="SPRY_PRY_C-I_1"/>
    <property type="match status" value="1"/>
</dbReference>
<evidence type="ECO:0000256" key="6">
    <source>
        <dbReference type="SAM" id="MobiDB-lite"/>
    </source>
</evidence>
<feature type="region of interest" description="Disordered" evidence="6">
    <location>
        <begin position="97"/>
        <end position="120"/>
    </location>
</feature>
<dbReference type="SUPFAM" id="SSF57845">
    <property type="entry name" value="B-box zinc-binding domain"/>
    <property type="match status" value="1"/>
</dbReference>
<evidence type="ECO:0000256" key="1">
    <source>
        <dbReference type="ARBA" id="ARBA00022723"/>
    </source>
</evidence>
<dbReference type="SMART" id="SM00336">
    <property type="entry name" value="BBOX"/>
    <property type="match status" value="1"/>
</dbReference>
<dbReference type="Gene3D" id="3.30.160.60">
    <property type="entry name" value="Classic Zinc Finger"/>
    <property type="match status" value="1"/>
</dbReference>